<feature type="signal peptide" evidence="1">
    <location>
        <begin position="1"/>
        <end position="29"/>
    </location>
</feature>
<dbReference type="SUPFAM" id="SSF53807">
    <property type="entry name" value="Helical backbone' metal receptor"/>
    <property type="match status" value="1"/>
</dbReference>
<dbReference type="RefSeq" id="WP_271205274.1">
    <property type="nucleotide sequence ID" value="NZ_BSFK01000016.1"/>
</dbReference>
<protein>
    <submittedName>
        <fullName evidence="3">Ferrichrome ABC transporter substrate-binding protein</fullName>
    </submittedName>
</protein>
<dbReference type="InterPro" id="IPR002491">
    <property type="entry name" value="ABC_transptr_periplasmic_BD"/>
</dbReference>
<evidence type="ECO:0000256" key="1">
    <source>
        <dbReference type="SAM" id="SignalP"/>
    </source>
</evidence>
<evidence type="ECO:0000259" key="2">
    <source>
        <dbReference type="PROSITE" id="PS50983"/>
    </source>
</evidence>
<dbReference type="InterPro" id="IPR006311">
    <property type="entry name" value="TAT_signal"/>
</dbReference>
<feature type="chain" id="PRO_5040901143" evidence="1">
    <location>
        <begin position="30"/>
        <end position="382"/>
    </location>
</feature>
<gene>
    <name evidence="3" type="primary">fhuP_2</name>
    <name evidence="3" type="ORF">GCM10008171_26760</name>
</gene>
<organism evidence="3 4">
    <name type="scientific">Methylopila jiangsuensis</name>
    <dbReference type="NCBI Taxonomy" id="586230"/>
    <lineage>
        <taxon>Bacteria</taxon>
        <taxon>Pseudomonadati</taxon>
        <taxon>Pseudomonadota</taxon>
        <taxon>Alphaproteobacteria</taxon>
        <taxon>Hyphomicrobiales</taxon>
        <taxon>Methylopilaceae</taxon>
        <taxon>Methylopila</taxon>
    </lineage>
</organism>
<reference evidence="3" key="2">
    <citation type="submission" date="2023-01" db="EMBL/GenBank/DDBJ databases">
        <authorList>
            <person name="Sun Q."/>
            <person name="Evtushenko L."/>
        </authorList>
    </citation>
    <scope>NUCLEOTIDE SEQUENCE</scope>
    <source>
        <strain evidence="3">VKM B-2555</strain>
    </source>
</reference>
<evidence type="ECO:0000313" key="4">
    <source>
        <dbReference type="Proteomes" id="UP001143364"/>
    </source>
</evidence>
<proteinExistence type="predicted"/>
<accession>A0A9W6JI16</accession>
<feature type="domain" description="Fe/B12 periplasmic-binding" evidence="2">
    <location>
        <begin position="51"/>
        <end position="353"/>
    </location>
</feature>
<dbReference type="Gene3D" id="3.40.50.1980">
    <property type="entry name" value="Nitrogenase molybdenum iron protein domain"/>
    <property type="match status" value="2"/>
</dbReference>
<evidence type="ECO:0000313" key="3">
    <source>
        <dbReference type="EMBL" id="GLK77422.1"/>
    </source>
</evidence>
<dbReference type="Pfam" id="PF01497">
    <property type="entry name" value="Peripla_BP_2"/>
    <property type="match status" value="1"/>
</dbReference>
<comment type="caution">
    <text evidence="3">The sequence shown here is derived from an EMBL/GenBank/DDBJ whole genome shotgun (WGS) entry which is preliminary data.</text>
</comment>
<keyword evidence="1" id="KW-0732">Signal</keyword>
<name>A0A9W6JI16_9HYPH</name>
<dbReference type="EMBL" id="BSFK01000016">
    <property type="protein sequence ID" value="GLK77422.1"/>
    <property type="molecule type" value="Genomic_DNA"/>
</dbReference>
<dbReference type="PANTHER" id="PTHR30535:SF34">
    <property type="entry name" value="MOLYBDATE-BINDING PROTEIN MOLA"/>
    <property type="match status" value="1"/>
</dbReference>
<reference evidence="3" key="1">
    <citation type="journal article" date="2014" name="Int. J. Syst. Evol. Microbiol.">
        <title>Complete genome sequence of Corynebacterium casei LMG S-19264T (=DSM 44701T), isolated from a smear-ripened cheese.</title>
        <authorList>
            <consortium name="US DOE Joint Genome Institute (JGI-PGF)"/>
            <person name="Walter F."/>
            <person name="Albersmeier A."/>
            <person name="Kalinowski J."/>
            <person name="Ruckert C."/>
        </authorList>
    </citation>
    <scope>NUCLEOTIDE SEQUENCE</scope>
    <source>
        <strain evidence="3">VKM B-2555</strain>
    </source>
</reference>
<dbReference type="PANTHER" id="PTHR30535">
    <property type="entry name" value="VITAMIN B12-BINDING PROTEIN"/>
    <property type="match status" value="1"/>
</dbReference>
<keyword evidence="4" id="KW-1185">Reference proteome</keyword>
<dbReference type="PROSITE" id="PS51318">
    <property type="entry name" value="TAT"/>
    <property type="match status" value="1"/>
</dbReference>
<sequence length="382" mass="40118">MTPTAPALTRRAALLAGAGLLAAPALGRAAEAIEIRDVAGRTVRLDRPARRIVLSSWVSLDALALLHPEPVSLLAGWQGAPGAVLDEGFYEAVLRRFPEARALPAIGRFSLDGGAVETVLGLEPDLLVLSMFDAFGMGGGATNPQIAAFEAAGVPVLIVDFFLDPLGRSEESLLALGRAIGREEAAAAYNAFYRGRRERVTRTVAAKVGDGARPAVFMHVHAASPDCCYSPGHATLNAFIRLAGGHNIGADALPGATGQLSLEYVLSRDPDVYVATGGYQAEPGRFTLGRGVSDERARAGFASVTARPGLSGLRAVASGRAYGLWHSFAHSPAHVVAIELLARWFQPELFSDIDPKATLDEINARFAALPLTGALWVETGPS</sequence>
<dbReference type="PROSITE" id="PS50983">
    <property type="entry name" value="FE_B12_PBP"/>
    <property type="match status" value="1"/>
</dbReference>
<dbReference type="AlphaFoldDB" id="A0A9W6JI16"/>
<dbReference type="Proteomes" id="UP001143364">
    <property type="component" value="Unassembled WGS sequence"/>
</dbReference>
<dbReference type="InterPro" id="IPR050902">
    <property type="entry name" value="ABC_Transporter_SBP"/>
</dbReference>